<reference evidence="2 3" key="1">
    <citation type="journal article" date="2018" name="Genome Biol. Evol.">
        <title>Multiple Roots of Fruiting Body Formation in Amoebozoa.</title>
        <authorList>
            <person name="Hillmann F."/>
            <person name="Forbes G."/>
            <person name="Novohradska S."/>
            <person name="Ferling I."/>
            <person name="Riege K."/>
            <person name="Groth M."/>
            <person name="Westermann M."/>
            <person name="Marz M."/>
            <person name="Spaller T."/>
            <person name="Winckler T."/>
            <person name="Schaap P."/>
            <person name="Glockner G."/>
        </authorList>
    </citation>
    <scope>NUCLEOTIDE SEQUENCE [LARGE SCALE GENOMIC DNA]</scope>
    <source>
        <strain evidence="2 3">Jena</strain>
    </source>
</reference>
<gene>
    <name evidence="2" type="ORF">PROFUN_14719</name>
</gene>
<feature type="region of interest" description="Disordered" evidence="1">
    <location>
        <begin position="171"/>
        <end position="192"/>
    </location>
</feature>
<dbReference type="EMBL" id="MDYQ01000289">
    <property type="protein sequence ID" value="PRP76985.1"/>
    <property type="molecule type" value="Genomic_DNA"/>
</dbReference>
<keyword evidence="3" id="KW-1185">Reference proteome</keyword>
<feature type="compositionally biased region" description="Polar residues" evidence="1">
    <location>
        <begin position="183"/>
        <end position="192"/>
    </location>
</feature>
<evidence type="ECO:0000313" key="2">
    <source>
        <dbReference type="EMBL" id="PRP76985.1"/>
    </source>
</evidence>
<accession>A0A2P6MZ59</accession>
<evidence type="ECO:0000313" key="3">
    <source>
        <dbReference type="Proteomes" id="UP000241769"/>
    </source>
</evidence>
<name>A0A2P6MZ59_9EUKA</name>
<comment type="caution">
    <text evidence="2">The sequence shown here is derived from an EMBL/GenBank/DDBJ whole genome shotgun (WGS) entry which is preliminary data.</text>
</comment>
<protein>
    <submittedName>
        <fullName evidence="2">Uncharacterized protein</fullName>
    </submittedName>
</protein>
<dbReference type="AlphaFoldDB" id="A0A2P6MZ59"/>
<evidence type="ECO:0000256" key="1">
    <source>
        <dbReference type="SAM" id="MobiDB-lite"/>
    </source>
</evidence>
<organism evidence="2 3">
    <name type="scientific">Planoprotostelium fungivorum</name>
    <dbReference type="NCBI Taxonomy" id="1890364"/>
    <lineage>
        <taxon>Eukaryota</taxon>
        <taxon>Amoebozoa</taxon>
        <taxon>Evosea</taxon>
        <taxon>Variosea</taxon>
        <taxon>Cavosteliida</taxon>
        <taxon>Cavosteliaceae</taxon>
        <taxon>Planoprotostelium</taxon>
    </lineage>
</organism>
<sequence>MRAHVLCVGFLITRYPLVYGHISSNRHHRMSQKSSKQMKQLLDAPGHHFSRNELLRGSAVRKLSSNHPDVDAEQRAFPLFCKHRIAYRSIHTRERSRESAGALRSWSTLGEPTTQKGSYVIHLSPSPEVEQLCNTADDLSVSCEPSSWPVRVAYERGPLWAKLTGTTAILSPSKGDKEASTPHGYTTGASWL</sequence>
<dbReference type="InParanoid" id="A0A2P6MZ59"/>
<proteinExistence type="predicted"/>
<dbReference type="Proteomes" id="UP000241769">
    <property type="component" value="Unassembled WGS sequence"/>
</dbReference>